<keyword evidence="10 19" id="KW-0812">Transmembrane</keyword>
<evidence type="ECO:0000256" key="15">
    <source>
        <dbReference type="ARBA" id="ARBA00032605"/>
    </source>
</evidence>
<dbReference type="PANTHER" id="PTHR34148">
    <property type="entry name" value="ADENOSYLCOBINAMIDE-GDP RIBAZOLETRANSFERASE"/>
    <property type="match status" value="1"/>
</dbReference>
<comment type="pathway">
    <text evidence="3 19">Cofactor biosynthesis; adenosylcobalamin biosynthesis; adenosylcobalamin from cob(II)yrinate a,c-diamide: step 7/7.</text>
</comment>
<gene>
    <name evidence="19" type="primary">cobS</name>
    <name evidence="20" type="ORF">G5A70_10580</name>
</gene>
<comment type="catalytic activity">
    <reaction evidence="18 19">
        <text>alpha-ribazole 5'-phosphate + adenosylcob(III)inamide-GDP = adenosylcob(III)alamin 5'-phosphate + GMP + H(+)</text>
        <dbReference type="Rhea" id="RHEA:23560"/>
        <dbReference type="ChEBI" id="CHEBI:15378"/>
        <dbReference type="ChEBI" id="CHEBI:57918"/>
        <dbReference type="ChEBI" id="CHEBI:58115"/>
        <dbReference type="ChEBI" id="CHEBI:60487"/>
        <dbReference type="ChEBI" id="CHEBI:60493"/>
        <dbReference type="EC" id="2.7.8.26"/>
    </reaction>
</comment>
<evidence type="ECO:0000256" key="1">
    <source>
        <dbReference type="ARBA" id="ARBA00001946"/>
    </source>
</evidence>
<evidence type="ECO:0000256" key="16">
    <source>
        <dbReference type="ARBA" id="ARBA00032853"/>
    </source>
</evidence>
<dbReference type="EC" id="2.7.8.26" evidence="5 19"/>
<feature type="transmembrane region" description="Helical" evidence="19">
    <location>
        <begin position="178"/>
        <end position="194"/>
    </location>
</feature>
<evidence type="ECO:0000256" key="3">
    <source>
        <dbReference type="ARBA" id="ARBA00004663"/>
    </source>
</evidence>
<dbReference type="EMBL" id="JAAITA010000013">
    <property type="protein sequence ID" value="NSJ86604.1"/>
    <property type="molecule type" value="Genomic_DNA"/>
</dbReference>
<evidence type="ECO:0000313" key="21">
    <source>
        <dbReference type="Proteomes" id="UP000822142"/>
    </source>
</evidence>
<keyword evidence="13 19" id="KW-0472">Membrane</keyword>
<comment type="function">
    <text evidence="14 19">Joins adenosylcobinamide-GDP and alpha-ribazole to generate adenosylcobalamin (Ado-cobalamin). Also synthesizes adenosylcobalamin 5'-phosphate from adenosylcobinamide-GDP and alpha-ribazole 5'-phosphate.</text>
</comment>
<dbReference type="Proteomes" id="UP000822142">
    <property type="component" value="Unassembled WGS sequence"/>
</dbReference>
<evidence type="ECO:0000256" key="19">
    <source>
        <dbReference type="HAMAP-Rule" id="MF_00719"/>
    </source>
</evidence>
<keyword evidence="11 19" id="KW-0460">Magnesium</keyword>
<comment type="catalytic activity">
    <reaction evidence="17 19">
        <text>alpha-ribazole + adenosylcob(III)inamide-GDP = adenosylcob(III)alamin + GMP + H(+)</text>
        <dbReference type="Rhea" id="RHEA:16049"/>
        <dbReference type="ChEBI" id="CHEBI:10329"/>
        <dbReference type="ChEBI" id="CHEBI:15378"/>
        <dbReference type="ChEBI" id="CHEBI:18408"/>
        <dbReference type="ChEBI" id="CHEBI:58115"/>
        <dbReference type="ChEBI" id="CHEBI:60487"/>
        <dbReference type="EC" id="2.7.8.26"/>
    </reaction>
</comment>
<comment type="subcellular location">
    <subcellularLocation>
        <location evidence="2 19">Cell membrane</location>
        <topology evidence="2 19">Multi-pass membrane protein</topology>
    </subcellularLocation>
</comment>
<comment type="cofactor">
    <cofactor evidence="1 19">
        <name>Mg(2+)</name>
        <dbReference type="ChEBI" id="CHEBI:18420"/>
    </cofactor>
</comment>
<evidence type="ECO:0000313" key="20">
    <source>
        <dbReference type="EMBL" id="NSJ86604.1"/>
    </source>
</evidence>
<feature type="transmembrane region" description="Helical" evidence="19">
    <location>
        <begin position="107"/>
        <end position="130"/>
    </location>
</feature>
<feature type="transmembrane region" description="Helical" evidence="19">
    <location>
        <begin position="32"/>
        <end position="51"/>
    </location>
</feature>
<evidence type="ECO:0000256" key="13">
    <source>
        <dbReference type="ARBA" id="ARBA00023136"/>
    </source>
</evidence>
<evidence type="ECO:0000256" key="7">
    <source>
        <dbReference type="ARBA" id="ARBA00022475"/>
    </source>
</evidence>
<keyword evidence="8 19" id="KW-0169">Cobalamin biosynthesis</keyword>
<accession>A0ABX2IAZ0</accession>
<comment type="similarity">
    <text evidence="4 19">Belongs to the CobS family.</text>
</comment>
<organism evidence="20 21">
    <name type="scientific">Blautia hansenii</name>
    <name type="common">Ruminococcus hansenii</name>
    <dbReference type="NCBI Taxonomy" id="1322"/>
    <lineage>
        <taxon>Bacteria</taxon>
        <taxon>Bacillati</taxon>
        <taxon>Bacillota</taxon>
        <taxon>Clostridia</taxon>
        <taxon>Lachnospirales</taxon>
        <taxon>Lachnospiraceae</taxon>
        <taxon>Blautia</taxon>
    </lineage>
</organism>
<evidence type="ECO:0000256" key="12">
    <source>
        <dbReference type="ARBA" id="ARBA00022989"/>
    </source>
</evidence>
<evidence type="ECO:0000256" key="4">
    <source>
        <dbReference type="ARBA" id="ARBA00010561"/>
    </source>
</evidence>
<proteinExistence type="inferred from homology"/>
<dbReference type="HAMAP" id="MF_00719">
    <property type="entry name" value="CobS"/>
    <property type="match status" value="1"/>
</dbReference>
<sequence length="257" mass="28171">MGRLWNSFKIAFSMYSKIPMPKSEWTKENMRYIMCFFPLIGVIIGGLTWLWGYFGKVLVSSHVFYAAVLVLIPVAVSGGIHLDGLLDTSDALHSYQPRERKLEILKDSHAGAFAIITAVVYFLLYLGVYSEITLKSLPVVCIGFVLSRALGGFSIAAFPMAKNTGLAAAFSDGAQKQCVKMVCAIYGILCVVSMLAYDPLIGGCAVLGAALEYLYYYKMSMKEFGGITGDLAGFHMQMSELVMAFFCVAGEIISRFL</sequence>
<comment type="caution">
    <text evidence="20">The sequence shown here is derived from an EMBL/GenBank/DDBJ whole genome shotgun (WGS) entry which is preliminary data.</text>
</comment>
<keyword evidence="7 19" id="KW-1003">Cell membrane</keyword>
<keyword evidence="12 19" id="KW-1133">Transmembrane helix</keyword>
<evidence type="ECO:0000256" key="5">
    <source>
        <dbReference type="ARBA" id="ARBA00013200"/>
    </source>
</evidence>
<keyword evidence="9 19" id="KW-0808">Transferase</keyword>
<name>A0ABX2IAZ0_BLAHA</name>
<evidence type="ECO:0000256" key="8">
    <source>
        <dbReference type="ARBA" id="ARBA00022573"/>
    </source>
</evidence>
<feature type="transmembrane region" description="Helical" evidence="19">
    <location>
        <begin position="63"/>
        <end position="86"/>
    </location>
</feature>
<evidence type="ECO:0000256" key="18">
    <source>
        <dbReference type="ARBA" id="ARBA00049504"/>
    </source>
</evidence>
<dbReference type="PANTHER" id="PTHR34148:SF1">
    <property type="entry name" value="ADENOSYLCOBINAMIDE-GDP RIBAZOLETRANSFERASE"/>
    <property type="match status" value="1"/>
</dbReference>
<evidence type="ECO:0000256" key="6">
    <source>
        <dbReference type="ARBA" id="ARBA00015850"/>
    </source>
</evidence>
<evidence type="ECO:0000256" key="14">
    <source>
        <dbReference type="ARBA" id="ARBA00025228"/>
    </source>
</evidence>
<evidence type="ECO:0000256" key="2">
    <source>
        <dbReference type="ARBA" id="ARBA00004651"/>
    </source>
</evidence>
<dbReference type="InterPro" id="IPR003805">
    <property type="entry name" value="CobS"/>
</dbReference>
<dbReference type="RefSeq" id="WP_173749615.1">
    <property type="nucleotide sequence ID" value="NZ_JAAITA010000013.1"/>
</dbReference>
<evidence type="ECO:0000256" key="17">
    <source>
        <dbReference type="ARBA" id="ARBA00048623"/>
    </source>
</evidence>
<reference evidence="20 21" key="1">
    <citation type="journal article" date="2020" name="Cell Host Microbe">
        <title>Functional and Genomic Variation between Human-Derived Isolates of Lachnospiraceae Reveals Inter- and Intra-Species Diversity.</title>
        <authorList>
            <person name="Sorbara M.T."/>
            <person name="Littmann E.R."/>
            <person name="Fontana E."/>
            <person name="Moody T.U."/>
            <person name="Kohout C.E."/>
            <person name="Gjonbalaj M."/>
            <person name="Eaton V."/>
            <person name="Seok R."/>
            <person name="Leiner I.M."/>
            <person name="Pamer E.G."/>
        </authorList>
    </citation>
    <scope>NUCLEOTIDE SEQUENCE [LARGE SCALE GENOMIC DNA]</scope>
    <source>
        <strain evidence="20 21">MSK.15.26</strain>
    </source>
</reference>
<protein>
    <recommendedName>
        <fullName evidence="6 19">Adenosylcobinamide-GDP ribazoletransferase</fullName>
        <ecNumber evidence="5 19">2.7.8.26</ecNumber>
    </recommendedName>
    <alternativeName>
        <fullName evidence="16 19">Cobalamin synthase</fullName>
    </alternativeName>
    <alternativeName>
        <fullName evidence="15 19">Cobalamin-5'-phosphate synthase</fullName>
    </alternativeName>
</protein>
<dbReference type="Pfam" id="PF02654">
    <property type="entry name" value="CobS"/>
    <property type="match status" value="1"/>
</dbReference>
<keyword evidence="21" id="KW-1185">Reference proteome</keyword>
<evidence type="ECO:0000256" key="11">
    <source>
        <dbReference type="ARBA" id="ARBA00022842"/>
    </source>
</evidence>
<evidence type="ECO:0000256" key="9">
    <source>
        <dbReference type="ARBA" id="ARBA00022679"/>
    </source>
</evidence>
<feature type="transmembrane region" description="Helical" evidence="19">
    <location>
        <begin position="136"/>
        <end position="158"/>
    </location>
</feature>
<evidence type="ECO:0000256" key="10">
    <source>
        <dbReference type="ARBA" id="ARBA00022692"/>
    </source>
</evidence>
<feature type="transmembrane region" description="Helical" evidence="19">
    <location>
        <begin position="238"/>
        <end position="256"/>
    </location>
</feature>